<feature type="domain" description="Transposase IS116/IS110/IS902 C-terminal" evidence="1">
    <location>
        <begin position="24"/>
        <end position="108"/>
    </location>
</feature>
<dbReference type="Pfam" id="PF02371">
    <property type="entry name" value="Transposase_20"/>
    <property type="match status" value="1"/>
</dbReference>
<comment type="caution">
    <text evidence="2">The sequence shown here is derived from an EMBL/GenBank/DDBJ whole genome shotgun (WGS) entry which is preliminary data.</text>
</comment>
<evidence type="ECO:0000313" key="2">
    <source>
        <dbReference type="EMBL" id="MBP1474108.1"/>
    </source>
</evidence>
<dbReference type="PANTHER" id="PTHR33055">
    <property type="entry name" value="TRANSPOSASE FOR INSERTION SEQUENCE ELEMENT IS1111A"/>
    <property type="match status" value="1"/>
</dbReference>
<reference evidence="2 3" key="1">
    <citation type="submission" date="2021-04" db="EMBL/GenBank/DDBJ databases">
        <authorList>
            <person name="Huq M.A."/>
        </authorList>
    </citation>
    <scope>NUCLEOTIDE SEQUENCE [LARGE SCALE GENOMIC DNA]</scope>
    <source>
        <strain evidence="2 3">MAH-13</strain>
    </source>
</reference>
<accession>A0ABS4DM23</accession>
<dbReference type="RefSeq" id="WP_209618267.1">
    <property type="nucleotide sequence ID" value="NZ_JAGJRS010000015.1"/>
</dbReference>
<proteinExistence type="predicted"/>
<feature type="non-terminal residue" evidence="2">
    <location>
        <position position="1"/>
    </location>
</feature>
<dbReference type="InterPro" id="IPR003346">
    <property type="entry name" value="Transposase_20"/>
</dbReference>
<organism evidence="2 3">
    <name type="scientific">Frateuria flava</name>
    <dbReference type="NCBI Taxonomy" id="2821489"/>
    <lineage>
        <taxon>Bacteria</taxon>
        <taxon>Pseudomonadati</taxon>
        <taxon>Pseudomonadota</taxon>
        <taxon>Gammaproteobacteria</taxon>
        <taxon>Lysobacterales</taxon>
        <taxon>Rhodanobacteraceae</taxon>
        <taxon>Frateuria</taxon>
    </lineage>
</organism>
<evidence type="ECO:0000259" key="1">
    <source>
        <dbReference type="Pfam" id="PF02371"/>
    </source>
</evidence>
<sequence length="149" mass="16334">IKALEKRINDHIDSNPSLRRDAGLVDSIDGIGPTTSAFLLALLGDVRRFKRPGQLVAYVGMNPALRESGTLKGKVRLSKTGAAPLRAKLYMPALVAVRHNPVIRAFYERLRANGKAPRVALCAAMRKLLHLVWGVVHNGTRFDPRHAVA</sequence>
<gene>
    <name evidence="2" type="ORF">J7I44_07340</name>
</gene>
<dbReference type="InterPro" id="IPR047650">
    <property type="entry name" value="Transpos_IS110"/>
</dbReference>
<dbReference type="PANTHER" id="PTHR33055:SF13">
    <property type="entry name" value="TRANSPOSASE"/>
    <property type="match status" value="1"/>
</dbReference>
<dbReference type="Proteomes" id="UP000823790">
    <property type="component" value="Unassembled WGS sequence"/>
</dbReference>
<keyword evidence="3" id="KW-1185">Reference proteome</keyword>
<evidence type="ECO:0000313" key="3">
    <source>
        <dbReference type="Proteomes" id="UP000823790"/>
    </source>
</evidence>
<protein>
    <submittedName>
        <fullName evidence="2">IS110 family transposase</fullName>
    </submittedName>
</protein>
<dbReference type="EMBL" id="JAGJRS010000015">
    <property type="protein sequence ID" value="MBP1474108.1"/>
    <property type="molecule type" value="Genomic_DNA"/>
</dbReference>
<name>A0ABS4DM23_9GAMM</name>